<comment type="caution">
    <text evidence="1">The sequence shown here is derived from an EMBL/GenBank/DDBJ whole genome shotgun (WGS) entry which is preliminary data.</text>
</comment>
<gene>
    <name evidence="1" type="ORF">BD626DRAFT_128867</name>
</gene>
<reference evidence="1 2" key="1">
    <citation type="journal article" date="2019" name="New Phytol.">
        <title>Comparative genomics reveals unique wood-decay strategies and fruiting body development in the Schizophyllaceae.</title>
        <authorList>
            <person name="Almasi E."/>
            <person name="Sahu N."/>
            <person name="Krizsan K."/>
            <person name="Balint B."/>
            <person name="Kovacs G.M."/>
            <person name="Kiss B."/>
            <person name="Cseklye J."/>
            <person name="Drula E."/>
            <person name="Henrissat B."/>
            <person name="Nagy I."/>
            <person name="Chovatia M."/>
            <person name="Adam C."/>
            <person name="LaButti K."/>
            <person name="Lipzen A."/>
            <person name="Riley R."/>
            <person name="Grigoriev I.V."/>
            <person name="Nagy L.G."/>
        </authorList>
    </citation>
    <scope>NUCLEOTIDE SEQUENCE [LARGE SCALE GENOMIC DNA]</scope>
    <source>
        <strain evidence="1 2">NL-1724</strain>
    </source>
</reference>
<sequence length="171" mass="18823">MTSFLPGPCVMRPPDGDTIQDDASLSPLVRLLSFPTMFAVVLSAAPPRSVGPAAYMKVDEQPTDDAVTDVPLAGHTRCHVHAAPRRRAWAPRRASLSRAQRERIYPGSGRSPAYGRRTHAHGDALFVFMRMLVTTSNGLHRTALRLHARAGRHATRRGKSARRCFTVRCAM</sequence>
<proteinExistence type="predicted"/>
<dbReference type="EMBL" id="VDMD01000212">
    <property type="protein sequence ID" value="TRM55251.1"/>
    <property type="molecule type" value="Genomic_DNA"/>
</dbReference>
<dbReference type="Proteomes" id="UP000320762">
    <property type="component" value="Unassembled WGS sequence"/>
</dbReference>
<protein>
    <submittedName>
        <fullName evidence="1">Uncharacterized protein</fullName>
    </submittedName>
</protein>
<organism evidence="1 2">
    <name type="scientific">Schizophyllum amplum</name>
    <dbReference type="NCBI Taxonomy" id="97359"/>
    <lineage>
        <taxon>Eukaryota</taxon>
        <taxon>Fungi</taxon>
        <taxon>Dikarya</taxon>
        <taxon>Basidiomycota</taxon>
        <taxon>Agaricomycotina</taxon>
        <taxon>Agaricomycetes</taxon>
        <taxon>Agaricomycetidae</taxon>
        <taxon>Agaricales</taxon>
        <taxon>Schizophyllaceae</taxon>
        <taxon>Schizophyllum</taxon>
    </lineage>
</organism>
<evidence type="ECO:0000313" key="1">
    <source>
        <dbReference type="EMBL" id="TRM55251.1"/>
    </source>
</evidence>
<accession>A0A550BRU1</accession>
<dbReference type="AlphaFoldDB" id="A0A550BRU1"/>
<evidence type="ECO:0000313" key="2">
    <source>
        <dbReference type="Proteomes" id="UP000320762"/>
    </source>
</evidence>
<name>A0A550BRU1_9AGAR</name>
<keyword evidence="2" id="KW-1185">Reference proteome</keyword>